<dbReference type="InterPro" id="IPR036396">
    <property type="entry name" value="Cyt_P450_sf"/>
</dbReference>
<dbReference type="InterPro" id="IPR017972">
    <property type="entry name" value="Cyt_P450_CS"/>
</dbReference>
<keyword evidence="2" id="KW-0503">Monooxygenase</keyword>
<proteinExistence type="inferred from homology"/>
<evidence type="ECO:0000256" key="1">
    <source>
        <dbReference type="ARBA" id="ARBA00010617"/>
    </source>
</evidence>
<dbReference type="InterPro" id="IPR001128">
    <property type="entry name" value="Cyt_P450"/>
</dbReference>
<dbReference type="SUPFAM" id="SSF48264">
    <property type="entry name" value="Cytochrome P450"/>
    <property type="match status" value="1"/>
</dbReference>
<organism evidence="3 4">
    <name type="scientific">Candidatus Litorirhabdus singularis</name>
    <dbReference type="NCBI Taxonomy" id="2518993"/>
    <lineage>
        <taxon>Bacteria</taxon>
        <taxon>Pseudomonadati</taxon>
        <taxon>Pseudomonadota</taxon>
        <taxon>Gammaproteobacteria</taxon>
        <taxon>Cellvibrionales</taxon>
        <taxon>Halieaceae</taxon>
        <taxon>Candidatus Litorirhabdus</taxon>
    </lineage>
</organism>
<keyword evidence="2" id="KW-0560">Oxidoreductase</keyword>
<dbReference type="PANTHER" id="PTHR46696:SF3">
    <property type="entry name" value="PULCHERRIMINIC ACID SYNTHASE"/>
    <property type="match status" value="1"/>
</dbReference>
<keyword evidence="4" id="KW-1185">Reference proteome</keyword>
<sequence>MSDIDFAIGEFPDLHQLLTQLREQSPVVRVSFAGVPTWLVLGNAEVRQVIGDDEFLSAPAAYKQLLEPSMGEVLPTMTGTRHRQHRAAVASVFFPRKMRELAETVFTDEARKLVAGFEAGQSLDLVSQFTRHYTFNNITRLLGLPAADSPRLHDWADRIMHSYIDLPAAISACSEMGEYLGPVVAARRLKPEQDMISLLLETEVDGSALSDEEIFAFCRNLFPAAIDTSTNTLGTTLAVVLDDPTLREMAHAGGKPLEALLQEVLRWEPALVMVPRECVRSFELGGSQINQGEQVRLCISAANSDPAVYERPREFDYTRTDSHLSFGHGEHFCLGSHMARRVIETGVQVLLQKFPDARLDPDHEVVICGGVLRGPRELRAILN</sequence>
<evidence type="ECO:0000256" key="2">
    <source>
        <dbReference type="RuleBase" id="RU000461"/>
    </source>
</evidence>
<keyword evidence="2" id="KW-0479">Metal-binding</keyword>
<name>A0ABT3THY7_9GAMM</name>
<dbReference type="PRINTS" id="PR00359">
    <property type="entry name" value="BP450"/>
</dbReference>
<evidence type="ECO:0000313" key="4">
    <source>
        <dbReference type="Proteomes" id="UP001143362"/>
    </source>
</evidence>
<accession>A0ABT3THY7</accession>
<dbReference type="PROSITE" id="PS00086">
    <property type="entry name" value="CYTOCHROME_P450"/>
    <property type="match status" value="1"/>
</dbReference>
<dbReference type="PANTHER" id="PTHR46696">
    <property type="entry name" value="P450, PUTATIVE (EUROFUNG)-RELATED"/>
    <property type="match status" value="1"/>
</dbReference>
<gene>
    <name evidence="3" type="ORF">EYC98_13595</name>
</gene>
<dbReference type="RefSeq" id="WP_279245886.1">
    <property type="nucleotide sequence ID" value="NZ_SHNN01000002.1"/>
</dbReference>
<dbReference type="Proteomes" id="UP001143362">
    <property type="component" value="Unassembled WGS sequence"/>
</dbReference>
<comment type="caution">
    <text evidence="3">The sequence shown here is derived from an EMBL/GenBank/DDBJ whole genome shotgun (WGS) entry which is preliminary data.</text>
</comment>
<protein>
    <submittedName>
        <fullName evidence="3">Cytochrome P450</fullName>
    </submittedName>
</protein>
<keyword evidence="2" id="KW-0408">Iron</keyword>
<evidence type="ECO:0000313" key="3">
    <source>
        <dbReference type="EMBL" id="MCX2981891.1"/>
    </source>
</evidence>
<dbReference type="PRINTS" id="PR00385">
    <property type="entry name" value="P450"/>
</dbReference>
<keyword evidence="2" id="KW-0349">Heme</keyword>
<reference evidence="3" key="1">
    <citation type="submission" date="2019-02" db="EMBL/GenBank/DDBJ databases">
        <authorList>
            <person name="Li S.-H."/>
        </authorList>
    </citation>
    <scope>NUCLEOTIDE SEQUENCE</scope>
    <source>
        <strain evidence="3">IMCC14734</strain>
    </source>
</reference>
<comment type="similarity">
    <text evidence="1 2">Belongs to the cytochrome P450 family.</text>
</comment>
<dbReference type="EMBL" id="SHNN01000002">
    <property type="protein sequence ID" value="MCX2981891.1"/>
    <property type="molecule type" value="Genomic_DNA"/>
</dbReference>
<dbReference type="Pfam" id="PF00067">
    <property type="entry name" value="p450"/>
    <property type="match status" value="3"/>
</dbReference>
<dbReference type="Gene3D" id="1.10.630.10">
    <property type="entry name" value="Cytochrome P450"/>
    <property type="match status" value="1"/>
</dbReference>
<dbReference type="InterPro" id="IPR002397">
    <property type="entry name" value="Cyt_P450_B"/>
</dbReference>